<proteinExistence type="predicted"/>
<dbReference type="Proteomes" id="UP000189857">
    <property type="component" value="Unassembled WGS sequence"/>
</dbReference>
<evidence type="ECO:0000313" key="8">
    <source>
        <dbReference type="Proteomes" id="UP000189857"/>
    </source>
</evidence>
<accession>A0A1T4ME25</accession>
<feature type="domain" description="ABC-2 type transporter transmembrane" evidence="6">
    <location>
        <begin position="17"/>
        <end position="371"/>
    </location>
</feature>
<evidence type="ECO:0000256" key="2">
    <source>
        <dbReference type="ARBA" id="ARBA00022692"/>
    </source>
</evidence>
<dbReference type="RefSeq" id="WP_078787020.1">
    <property type="nucleotide sequence ID" value="NZ_FMTO01000006.1"/>
</dbReference>
<protein>
    <submittedName>
        <fullName evidence="7">ABC-2 type transport system permease protein</fullName>
    </submittedName>
</protein>
<name>A0A1T4ME25_9FIRM</name>
<evidence type="ECO:0000256" key="1">
    <source>
        <dbReference type="ARBA" id="ARBA00004141"/>
    </source>
</evidence>
<dbReference type="OrthoDB" id="9771731at2"/>
<dbReference type="Pfam" id="PF12698">
    <property type="entry name" value="ABC2_membrane_3"/>
    <property type="match status" value="1"/>
</dbReference>
<evidence type="ECO:0000256" key="5">
    <source>
        <dbReference type="SAM" id="Phobius"/>
    </source>
</evidence>
<reference evidence="7 8" key="1">
    <citation type="submission" date="2017-02" db="EMBL/GenBank/DDBJ databases">
        <authorList>
            <person name="Peterson S.W."/>
        </authorList>
    </citation>
    <scope>NUCLEOTIDE SEQUENCE [LARGE SCALE GENOMIC DNA]</scope>
    <source>
        <strain evidence="7 8">ATCC 17233</strain>
    </source>
</reference>
<evidence type="ECO:0000256" key="4">
    <source>
        <dbReference type="ARBA" id="ARBA00023136"/>
    </source>
</evidence>
<evidence type="ECO:0000313" key="7">
    <source>
        <dbReference type="EMBL" id="SJZ65135.1"/>
    </source>
</evidence>
<sequence length="382" mass="42140">MFLNIVSKQLKIGVRDKAAIFWTLMFPVILGTLFYMAFGKIFDSYVVEPIKTAVYFETDNEEVKEHVTEVLDNIRVNDKEVLAATYDEDLENAQKLLEDDKIGGIIKVAENGKFTVVVRSNGNQATMLDIITSTYNEQIDLIQKVSEEHPEKLNEVYEGISKRVEYLNNKDLAGENKDPFVQYFYNIIAMAALFSSFNSVRIGNNSQANMSAVGARTNASPVNRLAFQLGSLIASFIVQTVVNCVALSYIIFVLNIKFGGNIFIIYATTVLATLCGLALGFLVGNIGSANRDKKESFLSAVSLISCALSGLMYGDMKVVLLEKAPIVNKINPAAVISDAFYSLNMFGAGSRFFQCIISLIIMSAVMIIGAIIFGRRNSYDSL</sequence>
<evidence type="ECO:0000259" key="6">
    <source>
        <dbReference type="Pfam" id="PF12698"/>
    </source>
</evidence>
<dbReference type="AlphaFoldDB" id="A0A1T4ME25"/>
<dbReference type="InterPro" id="IPR013525">
    <property type="entry name" value="ABC2_TM"/>
</dbReference>
<feature type="transmembrane region" description="Helical" evidence="5">
    <location>
        <begin position="225"/>
        <end position="251"/>
    </location>
</feature>
<feature type="transmembrane region" description="Helical" evidence="5">
    <location>
        <begin position="296"/>
        <end position="314"/>
    </location>
</feature>
<keyword evidence="2 5" id="KW-0812">Transmembrane</keyword>
<evidence type="ECO:0000256" key="3">
    <source>
        <dbReference type="ARBA" id="ARBA00022989"/>
    </source>
</evidence>
<dbReference type="EMBL" id="FUXA01000007">
    <property type="protein sequence ID" value="SJZ65135.1"/>
    <property type="molecule type" value="Genomic_DNA"/>
</dbReference>
<organism evidence="7 8">
    <name type="scientific">Eubacterium ruminantium</name>
    <dbReference type="NCBI Taxonomy" id="42322"/>
    <lineage>
        <taxon>Bacteria</taxon>
        <taxon>Bacillati</taxon>
        <taxon>Bacillota</taxon>
        <taxon>Clostridia</taxon>
        <taxon>Eubacteriales</taxon>
        <taxon>Eubacteriaceae</taxon>
        <taxon>Eubacterium</taxon>
    </lineage>
</organism>
<gene>
    <name evidence="7" type="ORF">SAMN02745110_01173</name>
</gene>
<keyword evidence="8" id="KW-1185">Reference proteome</keyword>
<dbReference type="InterPro" id="IPR052902">
    <property type="entry name" value="ABC-2_transporter"/>
</dbReference>
<feature type="transmembrane region" description="Helical" evidence="5">
    <location>
        <begin position="20"/>
        <end position="38"/>
    </location>
</feature>
<feature type="transmembrane region" description="Helical" evidence="5">
    <location>
        <begin position="351"/>
        <end position="373"/>
    </location>
</feature>
<keyword evidence="3 5" id="KW-1133">Transmembrane helix</keyword>
<dbReference type="PANTHER" id="PTHR43027">
    <property type="entry name" value="DOXORUBICIN RESISTANCE ABC TRANSPORTER PERMEASE PROTEIN DRRC-RELATED"/>
    <property type="match status" value="1"/>
</dbReference>
<feature type="transmembrane region" description="Helical" evidence="5">
    <location>
        <begin position="183"/>
        <end position="204"/>
    </location>
</feature>
<comment type="subcellular location">
    <subcellularLocation>
        <location evidence="1">Membrane</location>
        <topology evidence="1">Multi-pass membrane protein</topology>
    </subcellularLocation>
</comment>
<dbReference type="GO" id="GO:0016020">
    <property type="term" value="C:membrane"/>
    <property type="evidence" value="ECO:0007669"/>
    <property type="project" value="UniProtKB-SubCell"/>
</dbReference>
<dbReference type="PANTHER" id="PTHR43027:SF1">
    <property type="entry name" value="DOXORUBICIN RESISTANCE ABC TRANSPORTER PERMEASE PROTEIN DRRC-RELATED"/>
    <property type="match status" value="1"/>
</dbReference>
<dbReference type="GO" id="GO:0140359">
    <property type="term" value="F:ABC-type transporter activity"/>
    <property type="evidence" value="ECO:0007669"/>
    <property type="project" value="InterPro"/>
</dbReference>
<feature type="transmembrane region" description="Helical" evidence="5">
    <location>
        <begin position="263"/>
        <end position="284"/>
    </location>
</feature>
<keyword evidence="4 5" id="KW-0472">Membrane</keyword>